<dbReference type="EC" id="4.3.2.7" evidence="1"/>
<dbReference type="STRING" id="796604.A0A2X0M8X5"/>
<dbReference type="GO" id="GO:0061928">
    <property type="term" value="F:glutathione specific gamma-glutamylcyclotransferase activity"/>
    <property type="evidence" value="ECO:0007669"/>
    <property type="project" value="UniProtKB-EC"/>
</dbReference>
<dbReference type="InterPro" id="IPR036568">
    <property type="entry name" value="GGCT-like_sf"/>
</dbReference>
<dbReference type="EMBL" id="FQNC01000046">
    <property type="protein sequence ID" value="SGY67962.1"/>
    <property type="molecule type" value="Genomic_DNA"/>
</dbReference>
<dbReference type="AlphaFoldDB" id="A0A2X0M8X5"/>
<dbReference type="Proteomes" id="UP000249464">
    <property type="component" value="Unassembled WGS sequence"/>
</dbReference>
<evidence type="ECO:0000256" key="1">
    <source>
        <dbReference type="ARBA" id="ARBA00012344"/>
    </source>
</evidence>
<reference evidence="3 4" key="1">
    <citation type="submission" date="2016-11" db="EMBL/GenBank/DDBJ databases">
        <authorList>
            <person name="Jaros S."/>
            <person name="Januszkiewicz K."/>
            <person name="Wedrychowicz H."/>
        </authorList>
    </citation>
    <scope>NUCLEOTIDE SEQUENCE [LARGE SCALE GENOMIC DNA]</scope>
</reference>
<evidence type="ECO:0000313" key="4">
    <source>
        <dbReference type="Proteomes" id="UP000249464"/>
    </source>
</evidence>
<dbReference type="InterPro" id="IPR006840">
    <property type="entry name" value="ChaC"/>
</dbReference>
<dbReference type="SUPFAM" id="SSF110857">
    <property type="entry name" value="Gamma-glutamyl cyclotransferase-like"/>
    <property type="match status" value="1"/>
</dbReference>
<accession>A0A2X0M8X5</accession>
<keyword evidence="2" id="KW-0456">Lyase</keyword>
<dbReference type="GO" id="GO:0005737">
    <property type="term" value="C:cytoplasm"/>
    <property type="evidence" value="ECO:0007669"/>
    <property type="project" value="TreeGrafter"/>
</dbReference>
<dbReference type="Pfam" id="PF04752">
    <property type="entry name" value="ChaC"/>
    <property type="match status" value="1"/>
</dbReference>
<dbReference type="PANTHER" id="PTHR12192:SF2">
    <property type="entry name" value="GLUTATHIONE-SPECIFIC GAMMA-GLUTAMYLCYCLOTRANSFERASE 2"/>
    <property type="match status" value="1"/>
</dbReference>
<dbReference type="CDD" id="cd06661">
    <property type="entry name" value="GGCT_like"/>
    <property type="match status" value="1"/>
</dbReference>
<name>A0A2X0M8X5_9BASI</name>
<proteinExistence type="predicted"/>
<gene>
    <name evidence="3" type="primary">BQ5605_C004g02830</name>
    <name evidence="3" type="ORF">BQ5605_C004G02830</name>
</gene>
<dbReference type="GO" id="GO:0006751">
    <property type="term" value="P:glutathione catabolic process"/>
    <property type="evidence" value="ECO:0007669"/>
    <property type="project" value="InterPro"/>
</dbReference>
<organism evidence="3 4">
    <name type="scientific">Microbotryum silenes-dioicae</name>
    <dbReference type="NCBI Taxonomy" id="796604"/>
    <lineage>
        <taxon>Eukaryota</taxon>
        <taxon>Fungi</taxon>
        <taxon>Dikarya</taxon>
        <taxon>Basidiomycota</taxon>
        <taxon>Pucciniomycotina</taxon>
        <taxon>Microbotryomycetes</taxon>
        <taxon>Microbotryales</taxon>
        <taxon>Microbotryaceae</taxon>
        <taxon>Microbotryum</taxon>
    </lineage>
</organism>
<dbReference type="InterPro" id="IPR013024">
    <property type="entry name" value="GGCT-like"/>
</dbReference>
<protein>
    <recommendedName>
        <fullName evidence="1">glutathione-specific gamma-glutamylcyclotransferase</fullName>
        <ecNumber evidence="1">4.3.2.7</ecNumber>
    </recommendedName>
</protein>
<dbReference type="Gene3D" id="3.10.490.10">
    <property type="entry name" value="Gamma-glutamyl cyclotransferase-like"/>
    <property type="match status" value="1"/>
</dbReference>
<keyword evidence="4" id="KW-1185">Reference proteome</keyword>
<dbReference type="PANTHER" id="PTHR12192">
    <property type="entry name" value="CATION TRANSPORT PROTEIN CHAC-RELATED"/>
    <property type="match status" value="1"/>
</dbReference>
<evidence type="ECO:0000313" key="3">
    <source>
        <dbReference type="EMBL" id="SGY67962.1"/>
    </source>
</evidence>
<sequence length="269" mass="30072">MYLPAAHNSSSSSPFLIHLPGHISSELFHDYITTHHRGATSTRFLAIRTAADTPTCILSTPPSTCSDSQSIAIFGYGSLLFKPPPYELESEAGYIKGFKRRFAQDSHDHRGTPENPGRVVTLVTEEDWELHRRDEPAESSHVWGRVYRIPPSQATEIWAYLDHREKDGYTQRQVDVYGLDAQGQEIVIEHSCPVYVGELDNPSFAGGTPMRELAGRIATAHGPSGPNKEYLYLMTRAVRELGPDANDEYLEQLEGLVHEIDPDWKIGEA</sequence>
<evidence type="ECO:0000256" key="2">
    <source>
        <dbReference type="ARBA" id="ARBA00023239"/>
    </source>
</evidence>